<organism evidence="1 2">
    <name type="scientific">Bacteroides ovatus</name>
    <dbReference type="NCBI Taxonomy" id="28116"/>
    <lineage>
        <taxon>Bacteria</taxon>
        <taxon>Pseudomonadati</taxon>
        <taxon>Bacteroidota</taxon>
        <taxon>Bacteroidia</taxon>
        <taxon>Bacteroidales</taxon>
        <taxon>Bacteroidaceae</taxon>
        <taxon>Bacteroides</taxon>
    </lineage>
</organism>
<dbReference type="EMBL" id="FNDO01000147">
    <property type="protein sequence ID" value="SDJ18608.1"/>
    <property type="molecule type" value="Genomic_DNA"/>
</dbReference>
<accession>A0A1G8RNN5</accession>
<dbReference type="Proteomes" id="UP000181870">
    <property type="component" value="Unassembled WGS sequence"/>
</dbReference>
<gene>
    <name evidence="1" type="ORF">SAMN05192582_11474</name>
</gene>
<evidence type="ECO:0000313" key="2">
    <source>
        <dbReference type="Proteomes" id="UP000181870"/>
    </source>
</evidence>
<sequence>IYDVIINKSEEMNHICDIYKLKLAG</sequence>
<name>A0A1G8RNN5_BACOV</name>
<protein>
    <submittedName>
        <fullName evidence="1">Uncharacterized protein</fullName>
    </submittedName>
</protein>
<feature type="non-terminal residue" evidence="1">
    <location>
        <position position="1"/>
    </location>
</feature>
<proteinExistence type="predicted"/>
<evidence type="ECO:0000313" key="1">
    <source>
        <dbReference type="EMBL" id="SDJ18608.1"/>
    </source>
</evidence>
<reference evidence="1 2" key="1">
    <citation type="submission" date="2016-10" db="EMBL/GenBank/DDBJ databases">
        <authorList>
            <person name="de Groot N.N."/>
        </authorList>
    </citation>
    <scope>NUCLEOTIDE SEQUENCE [LARGE SCALE GENOMIC DNA]</scope>
    <source>
        <strain evidence="1 2">NLAE-zl-C57</strain>
    </source>
</reference>
<dbReference type="AlphaFoldDB" id="A0A1G8RNN5"/>